<gene>
    <name evidence="1" type="ORF">RRG08_046057</name>
</gene>
<evidence type="ECO:0000313" key="2">
    <source>
        <dbReference type="Proteomes" id="UP001283361"/>
    </source>
</evidence>
<dbReference type="EMBL" id="JAWDGP010002430">
    <property type="protein sequence ID" value="KAK3783298.1"/>
    <property type="molecule type" value="Genomic_DNA"/>
</dbReference>
<dbReference type="Proteomes" id="UP001283361">
    <property type="component" value="Unassembled WGS sequence"/>
</dbReference>
<organism evidence="1 2">
    <name type="scientific">Elysia crispata</name>
    <name type="common">lettuce slug</name>
    <dbReference type="NCBI Taxonomy" id="231223"/>
    <lineage>
        <taxon>Eukaryota</taxon>
        <taxon>Metazoa</taxon>
        <taxon>Spiralia</taxon>
        <taxon>Lophotrochozoa</taxon>
        <taxon>Mollusca</taxon>
        <taxon>Gastropoda</taxon>
        <taxon>Heterobranchia</taxon>
        <taxon>Euthyneura</taxon>
        <taxon>Panpulmonata</taxon>
        <taxon>Sacoglossa</taxon>
        <taxon>Placobranchoidea</taxon>
        <taxon>Plakobranchidae</taxon>
        <taxon>Elysia</taxon>
    </lineage>
</organism>
<comment type="caution">
    <text evidence="1">The sequence shown here is derived from an EMBL/GenBank/DDBJ whole genome shotgun (WGS) entry which is preliminary data.</text>
</comment>
<accession>A0AAE1DVQ4</accession>
<name>A0AAE1DVQ4_9GAST</name>
<reference evidence="1" key="1">
    <citation type="journal article" date="2023" name="G3 (Bethesda)">
        <title>A reference genome for the long-term kleptoplast-retaining sea slug Elysia crispata morphotype clarki.</title>
        <authorList>
            <person name="Eastman K.E."/>
            <person name="Pendleton A.L."/>
            <person name="Shaikh M.A."/>
            <person name="Suttiyut T."/>
            <person name="Ogas R."/>
            <person name="Tomko P."/>
            <person name="Gavelis G."/>
            <person name="Widhalm J.R."/>
            <person name="Wisecaver J.H."/>
        </authorList>
    </citation>
    <scope>NUCLEOTIDE SEQUENCE</scope>
    <source>
        <strain evidence="1">ECLA1</strain>
    </source>
</reference>
<protein>
    <submittedName>
        <fullName evidence="1">Uncharacterized protein</fullName>
    </submittedName>
</protein>
<evidence type="ECO:0000313" key="1">
    <source>
        <dbReference type="EMBL" id="KAK3783298.1"/>
    </source>
</evidence>
<dbReference type="AlphaFoldDB" id="A0AAE1DVQ4"/>
<proteinExistence type="predicted"/>
<sequence length="106" mass="11331">MAGRILGQTPHYSCLGVERVSHPTSLRADPHLAVTEKLIRVGQDWGQAPTLPLALLMNLSPNKTHAVHDARSGKTLKGGLDCKIVREGYGAKLNGSGRWAAPSRAV</sequence>
<keyword evidence="2" id="KW-1185">Reference proteome</keyword>